<dbReference type="InterPro" id="IPR039424">
    <property type="entry name" value="SBP_5"/>
</dbReference>
<evidence type="ECO:0000256" key="2">
    <source>
        <dbReference type="ARBA" id="ARBA00022448"/>
    </source>
</evidence>
<evidence type="ECO:0000256" key="4">
    <source>
        <dbReference type="PROSITE-ProRule" id="PRU00284"/>
    </source>
</evidence>
<dbReference type="EMBL" id="DTOZ01000185">
    <property type="protein sequence ID" value="HGE78844.1"/>
    <property type="molecule type" value="Genomic_DNA"/>
</dbReference>
<dbReference type="Gene3D" id="3.40.190.10">
    <property type="entry name" value="Periplasmic binding protein-like II"/>
    <property type="match status" value="1"/>
</dbReference>
<keyword evidence="4" id="KW-0807">Transducer</keyword>
<dbReference type="InterPro" id="IPR000914">
    <property type="entry name" value="SBP_5_dom"/>
</dbReference>
<dbReference type="PANTHER" id="PTHR30290">
    <property type="entry name" value="PERIPLASMIC BINDING COMPONENT OF ABC TRANSPORTER"/>
    <property type="match status" value="1"/>
</dbReference>
<dbReference type="PROSITE" id="PS50111">
    <property type="entry name" value="CHEMOTAXIS_TRANSDUC_2"/>
    <property type="match status" value="1"/>
</dbReference>
<dbReference type="SUPFAM" id="SSF53850">
    <property type="entry name" value="Periplasmic binding protein-like II"/>
    <property type="match status" value="1"/>
</dbReference>
<dbReference type="Gene3D" id="3.10.105.10">
    <property type="entry name" value="Dipeptide-binding Protein, Domain 3"/>
    <property type="match status" value="1"/>
</dbReference>
<comment type="similarity">
    <text evidence="1">Belongs to the bacterial solute-binding protein 5 family.</text>
</comment>
<keyword evidence="3" id="KW-0732">Signal</keyword>
<name>A0A7V3RIT0_UNCW3</name>
<organism evidence="6">
    <name type="scientific">candidate division WOR-3 bacterium</name>
    <dbReference type="NCBI Taxonomy" id="2052148"/>
    <lineage>
        <taxon>Bacteria</taxon>
        <taxon>Bacteria division WOR-3</taxon>
    </lineage>
</organism>
<comment type="caution">
    <text evidence="6">The sequence shown here is derived from an EMBL/GenBank/DDBJ whole genome shotgun (WGS) entry which is preliminary data.</text>
</comment>
<dbReference type="GO" id="GO:1904680">
    <property type="term" value="F:peptide transmembrane transporter activity"/>
    <property type="evidence" value="ECO:0007669"/>
    <property type="project" value="TreeGrafter"/>
</dbReference>
<accession>A0A7V3RIT0</accession>
<keyword evidence="2" id="KW-0813">Transport</keyword>
<proteinExistence type="inferred from homology"/>
<dbReference type="Pfam" id="PF00496">
    <property type="entry name" value="SBP_bac_5"/>
    <property type="match status" value="1"/>
</dbReference>
<dbReference type="GO" id="GO:0016020">
    <property type="term" value="C:membrane"/>
    <property type="evidence" value="ECO:0007669"/>
    <property type="project" value="InterPro"/>
</dbReference>
<evidence type="ECO:0000256" key="1">
    <source>
        <dbReference type="ARBA" id="ARBA00005695"/>
    </source>
</evidence>
<dbReference type="PANTHER" id="PTHR30290:SF9">
    <property type="entry name" value="OLIGOPEPTIDE-BINDING PROTEIN APPA"/>
    <property type="match status" value="1"/>
</dbReference>
<dbReference type="Pfam" id="PF00015">
    <property type="entry name" value="MCPsignal"/>
    <property type="match status" value="1"/>
</dbReference>
<evidence type="ECO:0000256" key="3">
    <source>
        <dbReference type="ARBA" id="ARBA00022729"/>
    </source>
</evidence>
<dbReference type="InterPro" id="IPR004089">
    <property type="entry name" value="MCPsignal_dom"/>
</dbReference>
<dbReference type="SUPFAM" id="SSF58104">
    <property type="entry name" value="Methyl-accepting chemotaxis protein (MCP) signaling domain"/>
    <property type="match status" value="1"/>
</dbReference>
<protein>
    <recommendedName>
        <fullName evidence="5">Methyl-accepting transducer domain-containing protein</fullName>
    </recommendedName>
</protein>
<sequence>MTSIKEYLKETSNFNKKVEIMTDFLNSISLRLNELIKLLENIFDSLNRSNNLISYLKNYALTFEKQMLNFKEILLSTQERLDSYQEQLGQIERIVIETRRMADQIEDSANNFARFARKIAYLAENVEIKAHQARDEGRGLVVVAREVHTIAKSTQSLFQHFDELLKIIRKNVEPVSEEIGEAIKIASITFNNLIEFLSSLRTIGESIESLQKFIRSMETGGEIFSQLETKIKEHTNVIREQLESALKTIDDISIKGSEIYNLSQILYELYNLTNTRKYDKIYAVTQFNHMLRENIEILKRINVEIKPPMVSSELLGELHKIIKQTKNLYELVINNKSEIGVLNDTVNKLTGFKIQMNQLFSNFSIIENKIKDFSRILREQIRIMEDIILECSKVMTKLKTLAILSQLEHSHSIKARGLMTPIIMEFQELLNNMDSSFKILGTGIRRLKNVSSEFEAVHLEKEFTYISLPDFSSIRIFFDDTLRVFEECNKREEDLKELIDKLDRENFLVQQYWNVYNESLRIILNFQNSLQKFIQKELPVFEVKKTPTTVKINLFNDPVTLRPDKKTDATSQQVIVNYSTGLFQFGMGTGVIPALCDEYFISDDGKDYIFHLRDNLRYSNGKRLDIDDIKLGIIKGLDGPNHNLLEMIDGARDYLKFRDVDLLRIKIIDQHRIQVRLQYPYLPFLASFATNVADPYIDQDLPSGTGPFKLIAWNRGKEIVLEANEYYFEGRPAVDQLYFIITVDEDYGYELFKKGELSIYQPGQKSLRRIKEEFPDLIIKTPELSVQFLCFNCQKPPFNNRLVRQAICYGIDNEKMVKDLLGDTAIPARGIFPPSMPVYNKRLNGYKYDPDMSRRLLSQAGFNGGLPDTYPLDISDSPASIKRAEFIKANLQEIGIKVEINPLPWHDFLEKTYQGNFLLCFQGWISDTGDPDNFLYPLFHTNSFGYSGNTFFFSNPEIDKMIENARQIRSIKQRNNYYQQLEEMILNEAPGVFLFHSLKNLVVRRDIRGFKSHPLSIIRAKYIRTYSVLESKDFKFERLSSQFINV</sequence>
<dbReference type="GO" id="GO:0015833">
    <property type="term" value="P:peptide transport"/>
    <property type="evidence" value="ECO:0007669"/>
    <property type="project" value="TreeGrafter"/>
</dbReference>
<dbReference type="GO" id="GO:0007165">
    <property type="term" value="P:signal transduction"/>
    <property type="evidence" value="ECO:0007669"/>
    <property type="project" value="UniProtKB-KW"/>
</dbReference>
<dbReference type="Gene3D" id="1.10.287.950">
    <property type="entry name" value="Methyl-accepting chemotaxis protein"/>
    <property type="match status" value="1"/>
</dbReference>
<dbReference type="Gene3D" id="3.90.76.10">
    <property type="entry name" value="Dipeptide-binding Protein, Domain 1"/>
    <property type="match status" value="1"/>
</dbReference>
<dbReference type="AlphaFoldDB" id="A0A7V3RIT0"/>
<feature type="domain" description="Methyl-accepting transducer" evidence="5">
    <location>
        <begin position="1"/>
        <end position="253"/>
    </location>
</feature>
<reference evidence="6" key="1">
    <citation type="journal article" date="2020" name="mSystems">
        <title>Genome- and Community-Level Interaction Insights into Carbon Utilization and Element Cycling Functions of Hydrothermarchaeota in Hydrothermal Sediment.</title>
        <authorList>
            <person name="Zhou Z."/>
            <person name="Liu Y."/>
            <person name="Xu W."/>
            <person name="Pan J."/>
            <person name="Luo Z.H."/>
            <person name="Li M."/>
        </authorList>
    </citation>
    <scope>NUCLEOTIDE SEQUENCE [LARGE SCALE GENOMIC DNA]</scope>
    <source>
        <strain evidence="6">SpSt-961</strain>
    </source>
</reference>
<gene>
    <name evidence="6" type="ORF">ENX68_07620</name>
</gene>
<evidence type="ECO:0000313" key="6">
    <source>
        <dbReference type="EMBL" id="HGE78844.1"/>
    </source>
</evidence>
<evidence type="ECO:0000259" key="5">
    <source>
        <dbReference type="PROSITE" id="PS50111"/>
    </source>
</evidence>